<comment type="caution">
    <text evidence="2">The sequence shown here is derived from an EMBL/GenBank/DDBJ whole genome shotgun (WGS) entry which is preliminary data.</text>
</comment>
<keyword evidence="3" id="KW-1185">Reference proteome</keyword>
<evidence type="ECO:0000313" key="2">
    <source>
        <dbReference type="EMBL" id="MBD1401312.1"/>
    </source>
</evidence>
<dbReference type="SUPFAM" id="SSF53448">
    <property type="entry name" value="Nucleotide-diphospho-sugar transferases"/>
    <property type="match status" value="1"/>
</dbReference>
<reference evidence="2" key="1">
    <citation type="submission" date="2020-09" db="EMBL/GenBank/DDBJ databases">
        <title>Pelobacter alkaliphilus sp. nov., a novel anaerobic arsenate-reducing bacterium from terrestrial mud volcano.</title>
        <authorList>
            <person name="Khomyakova M.A."/>
            <person name="Merkel A.Y."/>
            <person name="Slobodkin A.I."/>
        </authorList>
    </citation>
    <scope>NUCLEOTIDE SEQUENCE</scope>
    <source>
        <strain evidence="2">M08fum</strain>
    </source>
</reference>
<gene>
    <name evidence="2" type="ORF">ICT70_11575</name>
</gene>
<dbReference type="InterPro" id="IPR029044">
    <property type="entry name" value="Nucleotide-diphossugar_trans"/>
</dbReference>
<dbReference type="AlphaFoldDB" id="A0A8J6ULK5"/>
<evidence type="ECO:0000313" key="3">
    <source>
        <dbReference type="Proteomes" id="UP000632828"/>
    </source>
</evidence>
<evidence type="ECO:0000259" key="1">
    <source>
        <dbReference type="Pfam" id="PF00535"/>
    </source>
</evidence>
<dbReference type="Gene3D" id="3.90.550.10">
    <property type="entry name" value="Spore Coat Polysaccharide Biosynthesis Protein SpsA, Chain A"/>
    <property type="match status" value="1"/>
</dbReference>
<dbReference type="EMBL" id="JACWUN010000013">
    <property type="protein sequence ID" value="MBD1401312.1"/>
    <property type="molecule type" value="Genomic_DNA"/>
</dbReference>
<dbReference type="Proteomes" id="UP000632828">
    <property type="component" value="Unassembled WGS sequence"/>
</dbReference>
<name>A0A8J6ULK5_9BACT</name>
<accession>A0A8J6ULK5</accession>
<dbReference type="InterPro" id="IPR001173">
    <property type="entry name" value="Glyco_trans_2-like"/>
</dbReference>
<sequence length="308" mass="35316">MSRIVVLFAACNGAEWIEEQLLSILHQRNVQVEIFISVDPSTDDTLALCQKMASQYQAIKLLPMRAEPNGAAGNFLWLIRNVDLSPYDYIALADQDDLWFSDKLSRSCSTILEQGVAAYSSNVIALWPDRKKKLIVKNHPQKQWDFLFEAAGPGCTYVLTQSLAQAFKDFLTVNWLQANEVGFHDWLIYAFTRSKGYKWYIDGNATMLYRQHEKNQLGINQGVSAYRLRYKLIANGAFFNKIRSLCQLLSIDHPFVSRWIVFDSRALLKLAVAAPHCRRKFSDQAIMALLCFWLSIVFRMKKTFGQGH</sequence>
<dbReference type="Pfam" id="PF00535">
    <property type="entry name" value="Glycos_transf_2"/>
    <property type="match status" value="1"/>
</dbReference>
<proteinExistence type="predicted"/>
<protein>
    <submittedName>
        <fullName evidence="2">Glycosyltransferase</fullName>
    </submittedName>
</protein>
<organism evidence="2 3">
    <name type="scientific">Pelovirga terrestris</name>
    <dbReference type="NCBI Taxonomy" id="2771352"/>
    <lineage>
        <taxon>Bacteria</taxon>
        <taxon>Pseudomonadati</taxon>
        <taxon>Thermodesulfobacteriota</taxon>
        <taxon>Desulfuromonadia</taxon>
        <taxon>Geobacterales</taxon>
        <taxon>Geobacteraceae</taxon>
        <taxon>Pelovirga</taxon>
    </lineage>
</organism>
<feature type="domain" description="Glycosyltransferase 2-like" evidence="1">
    <location>
        <begin position="7"/>
        <end position="116"/>
    </location>
</feature>